<keyword evidence="5" id="KW-0862">Zinc</keyword>
<dbReference type="Pfam" id="PF07998">
    <property type="entry name" value="Peptidase_M54"/>
    <property type="match status" value="1"/>
</dbReference>
<evidence type="ECO:0000256" key="4">
    <source>
        <dbReference type="ARBA" id="ARBA00022801"/>
    </source>
</evidence>
<dbReference type="GO" id="GO:0006508">
    <property type="term" value="P:proteolysis"/>
    <property type="evidence" value="ECO:0007669"/>
    <property type="project" value="UniProtKB-KW"/>
</dbReference>
<dbReference type="CDD" id="cd11375">
    <property type="entry name" value="Peptidase_M54"/>
    <property type="match status" value="1"/>
</dbReference>
<evidence type="ECO:0000313" key="7">
    <source>
        <dbReference type="EMBL" id="KUG20684.1"/>
    </source>
</evidence>
<dbReference type="GO" id="GO:0008237">
    <property type="term" value="F:metallopeptidase activity"/>
    <property type="evidence" value="ECO:0007669"/>
    <property type="project" value="UniProtKB-KW"/>
</dbReference>
<keyword evidence="6" id="KW-0482">Metalloprotease</keyword>
<comment type="cofactor">
    <cofactor evidence="1">
        <name>Zn(2+)</name>
        <dbReference type="ChEBI" id="CHEBI:29105"/>
    </cofactor>
</comment>
<evidence type="ECO:0000256" key="5">
    <source>
        <dbReference type="ARBA" id="ARBA00022833"/>
    </source>
</evidence>
<dbReference type="InterPro" id="IPR012091">
    <property type="entry name" value="Pept_M54_archaemetzncn_arc/bac"/>
</dbReference>
<dbReference type="Gene3D" id="3.40.390.10">
    <property type="entry name" value="Collagenase (Catalytic Domain)"/>
    <property type="match status" value="1"/>
</dbReference>
<name>A0A0W8FIF7_9ZZZZ</name>
<dbReference type="SUPFAM" id="SSF55486">
    <property type="entry name" value="Metalloproteases ('zincins'), catalytic domain"/>
    <property type="match status" value="1"/>
</dbReference>
<evidence type="ECO:0000256" key="2">
    <source>
        <dbReference type="ARBA" id="ARBA00022670"/>
    </source>
</evidence>
<dbReference type="EMBL" id="LNQE01001155">
    <property type="protein sequence ID" value="KUG20684.1"/>
    <property type="molecule type" value="Genomic_DNA"/>
</dbReference>
<evidence type="ECO:0000256" key="1">
    <source>
        <dbReference type="ARBA" id="ARBA00001947"/>
    </source>
</evidence>
<dbReference type="PANTHER" id="PTHR15910">
    <property type="entry name" value="ARCHAEMETZINCIN"/>
    <property type="match status" value="1"/>
</dbReference>
<evidence type="ECO:0008006" key="8">
    <source>
        <dbReference type="Google" id="ProtNLM"/>
    </source>
</evidence>
<dbReference type="InterPro" id="IPR024079">
    <property type="entry name" value="MetalloPept_cat_dom_sf"/>
</dbReference>
<reference evidence="7" key="1">
    <citation type="journal article" date="2015" name="Proc. Natl. Acad. Sci. U.S.A.">
        <title>Networks of energetic and metabolic interactions define dynamics in microbial communities.</title>
        <authorList>
            <person name="Embree M."/>
            <person name="Liu J.K."/>
            <person name="Al-Bassam M.M."/>
            <person name="Zengler K."/>
        </authorList>
    </citation>
    <scope>NUCLEOTIDE SEQUENCE</scope>
</reference>
<dbReference type="PIRSF" id="PIRSF005785">
    <property type="entry name" value="Zn-prot_arch"/>
    <property type="match status" value="1"/>
</dbReference>
<comment type="caution">
    <text evidence="7">The sequence shown here is derived from an EMBL/GenBank/DDBJ whole genome shotgun (WGS) entry which is preliminary data.</text>
</comment>
<proteinExistence type="predicted"/>
<dbReference type="NCBIfam" id="NF033823">
    <property type="entry name" value="archmetzin"/>
    <property type="match status" value="1"/>
</dbReference>
<accession>A0A0W8FIF7</accession>
<dbReference type="AlphaFoldDB" id="A0A0W8FIF7"/>
<protein>
    <recommendedName>
        <fullName evidence="8">Archaemetzincin</fullName>
    </recommendedName>
</protein>
<dbReference type="InterPro" id="IPR012962">
    <property type="entry name" value="Pept_M54_archaemetzincn"/>
</dbReference>
<dbReference type="PANTHER" id="PTHR15910:SF1">
    <property type="entry name" value="ARCHAEMETZINCIN-2"/>
    <property type="match status" value="1"/>
</dbReference>
<sequence length="176" mass="19454">MSIILMAIGAADCDILLVLRQRLPEVFAHPAAIGRALPDYGDAYNPVRRQTLATFILNALEEQEECLCCERVLGIVESDLYIPGLLYAFGAARGRVAVISLCRLRPSFYRLPPDREVLRVRALTEAVHELGHTFGLGHCRNPACAMFMSDSIGDTDRKRPAFCPGCQSRLFCRSAA</sequence>
<dbReference type="GO" id="GO:0008270">
    <property type="term" value="F:zinc ion binding"/>
    <property type="evidence" value="ECO:0007669"/>
    <property type="project" value="InterPro"/>
</dbReference>
<organism evidence="7">
    <name type="scientific">hydrocarbon metagenome</name>
    <dbReference type="NCBI Taxonomy" id="938273"/>
    <lineage>
        <taxon>unclassified sequences</taxon>
        <taxon>metagenomes</taxon>
        <taxon>ecological metagenomes</taxon>
    </lineage>
</organism>
<keyword evidence="2" id="KW-0645">Protease</keyword>
<evidence type="ECO:0000256" key="6">
    <source>
        <dbReference type="ARBA" id="ARBA00023049"/>
    </source>
</evidence>
<evidence type="ECO:0000256" key="3">
    <source>
        <dbReference type="ARBA" id="ARBA00022723"/>
    </source>
</evidence>
<gene>
    <name evidence="7" type="ORF">ASZ90_009574</name>
</gene>
<keyword evidence="4" id="KW-0378">Hydrolase</keyword>
<keyword evidence="3" id="KW-0479">Metal-binding</keyword>